<reference evidence="3" key="2">
    <citation type="journal article" date="2022" name="Syst. Appl. Microbiol.">
        <title>Physiological and genomic characterisation of Luteimonas fraxinea sp. nov., a bacterial species associated with trees tolerant to ash dieback.</title>
        <authorList>
            <person name="Ulrich K."/>
            <person name="Becker R."/>
            <person name="Behrendt U."/>
            <person name="Kube M."/>
            <person name="Schneck V."/>
            <person name="Ulrich A."/>
        </authorList>
    </citation>
    <scope>NUCLEOTIDE SEQUENCE</scope>
    <source>
        <strain evidence="3">A1P009</strain>
    </source>
</reference>
<keyword evidence="3" id="KW-0645">Protease</keyword>
<comment type="caution">
    <text evidence="3">The sequence shown here is derived from an EMBL/GenBank/DDBJ whole genome shotgun (WGS) entry which is preliminary data.</text>
</comment>
<dbReference type="InterPro" id="IPR003675">
    <property type="entry name" value="Rce1/LyrA-like_dom"/>
</dbReference>
<evidence type="ECO:0000259" key="2">
    <source>
        <dbReference type="Pfam" id="PF02517"/>
    </source>
</evidence>
<feature type="transmembrane region" description="Helical" evidence="1">
    <location>
        <begin position="63"/>
        <end position="92"/>
    </location>
</feature>
<gene>
    <name evidence="3" type="ORF">LTT95_11515</name>
</gene>
<evidence type="ECO:0000313" key="3">
    <source>
        <dbReference type="EMBL" id="MCD9097566.1"/>
    </source>
</evidence>
<keyword evidence="3" id="KW-0482">Metalloprotease</keyword>
<feature type="transmembrane region" description="Helical" evidence="1">
    <location>
        <begin position="188"/>
        <end position="207"/>
    </location>
</feature>
<dbReference type="Proteomes" id="UP001430360">
    <property type="component" value="Unassembled WGS sequence"/>
</dbReference>
<keyword evidence="1" id="KW-1133">Transmembrane helix</keyword>
<keyword evidence="1" id="KW-0812">Transmembrane</keyword>
<dbReference type="EMBL" id="JAJQKU010000003">
    <property type="protein sequence ID" value="MCD9097566.1"/>
    <property type="molecule type" value="Genomic_DNA"/>
</dbReference>
<keyword evidence="4" id="KW-1185">Reference proteome</keyword>
<keyword evidence="1" id="KW-0472">Membrane</keyword>
<proteinExistence type="predicted"/>
<name>A0ABS8UDK0_9GAMM</name>
<dbReference type="GO" id="GO:0008237">
    <property type="term" value="F:metallopeptidase activity"/>
    <property type="evidence" value="ECO:0007669"/>
    <property type="project" value="UniProtKB-KW"/>
</dbReference>
<accession>A0ABS8UDK0</accession>
<reference evidence="3" key="1">
    <citation type="submission" date="2021-12" db="EMBL/GenBank/DDBJ databases">
        <authorList>
            <person name="Ulrich A."/>
        </authorList>
    </citation>
    <scope>NUCLEOTIDE SEQUENCE</scope>
    <source>
        <strain evidence="3">A1P009</strain>
    </source>
</reference>
<feature type="transmembrane region" description="Helical" evidence="1">
    <location>
        <begin position="214"/>
        <end position="236"/>
    </location>
</feature>
<feature type="transmembrane region" description="Helical" evidence="1">
    <location>
        <begin position="242"/>
        <end position="259"/>
    </location>
</feature>
<dbReference type="Pfam" id="PF02517">
    <property type="entry name" value="Rce1-like"/>
    <property type="match status" value="1"/>
</dbReference>
<evidence type="ECO:0000256" key="1">
    <source>
        <dbReference type="SAM" id="Phobius"/>
    </source>
</evidence>
<sequence length="279" mass="29610">MTLRLSHGGERSRMRILHHNAHDTAPAAPRAGAVGALSWVLLLAIAVSAPFRSGWLQWPDAPVLAGVPIFTALIEGLGPLIAASALACFSAHARRPVTLTGGRPARAIAMAVVVPLAFAAVGAINGHAMSAALIGTTTLVYCVMEESAWRGALHNRLSGYAPTRRALVIGGTWYLWHLSFLAPDTTWARELTALGCLMAGSLLLGRLADRSRSIVVVACFHLIVNVLAFNTLAAALSAPQRFAVAALCLLAWWPLLHSARRRGPARRAPRGSPKRLSRG</sequence>
<keyword evidence="3" id="KW-0378">Hydrolase</keyword>
<feature type="domain" description="CAAX prenyl protease 2/Lysostaphin resistance protein A-like" evidence="2">
    <location>
        <begin position="131"/>
        <end position="227"/>
    </location>
</feature>
<organism evidence="3 4">
    <name type="scientific">Luteimonas fraxinea</name>
    <dbReference type="NCBI Taxonomy" id="2901869"/>
    <lineage>
        <taxon>Bacteria</taxon>
        <taxon>Pseudomonadati</taxon>
        <taxon>Pseudomonadota</taxon>
        <taxon>Gammaproteobacteria</taxon>
        <taxon>Lysobacterales</taxon>
        <taxon>Lysobacteraceae</taxon>
        <taxon>Luteimonas</taxon>
    </lineage>
</organism>
<feature type="transmembrane region" description="Helical" evidence="1">
    <location>
        <begin position="31"/>
        <end position="51"/>
    </location>
</feature>
<dbReference type="RefSeq" id="WP_232136617.1">
    <property type="nucleotide sequence ID" value="NZ_CP089507.1"/>
</dbReference>
<evidence type="ECO:0000313" key="4">
    <source>
        <dbReference type="Proteomes" id="UP001430360"/>
    </source>
</evidence>
<protein>
    <submittedName>
        <fullName evidence="3">CPBP family intramembrane metalloprotease</fullName>
    </submittedName>
</protein>